<organism evidence="7 8">
    <name type="scientific">Litorimonas cladophorae</name>
    <dbReference type="NCBI Taxonomy" id="1220491"/>
    <lineage>
        <taxon>Bacteria</taxon>
        <taxon>Pseudomonadati</taxon>
        <taxon>Pseudomonadota</taxon>
        <taxon>Alphaproteobacteria</taxon>
        <taxon>Maricaulales</taxon>
        <taxon>Robiginitomaculaceae</taxon>
    </lineage>
</organism>
<comment type="caution">
    <text evidence="7">The sequence shown here is derived from an EMBL/GenBank/DDBJ whole genome shotgun (WGS) entry which is preliminary data.</text>
</comment>
<dbReference type="RefSeq" id="WP_189580693.1">
    <property type="nucleotide sequence ID" value="NZ_BMYV01000001.1"/>
</dbReference>
<keyword evidence="8" id="KW-1185">Reference proteome</keyword>
<dbReference type="InterPro" id="IPR036962">
    <property type="entry name" value="Glyco_hydro_3_N_sf"/>
</dbReference>
<evidence type="ECO:0000256" key="4">
    <source>
        <dbReference type="ARBA" id="ARBA00022801"/>
    </source>
</evidence>
<dbReference type="AlphaFoldDB" id="A0A918KE92"/>
<gene>
    <name evidence="7" type="ORF">GCM10011309_04220</name>
</gene>
<evidence type="ECO:0000256" key="2">
    <source>
        <dbReference type="ARBA" id="ARBA00005336"/>
    </source>
</evidence>
<feature type="domain" description="Glycoside hydrolase family 3 N-terminal" evidence="6">
    <location>
        <begin position="16"/>
        <end position="286"/>
    </location>
</feature>
<keyword evidence="4" id="KW-0378">Hydrolase</keyword>
<dbReference type="EC" id="3.2.1.52" evidence="3"/>
<dbReference type="PANTHER" id="PTHR30480:SF13">
    <property type="entry name" value="BETA-HEXOSAMINIDASE"/>
    <property type="match status" value="1"/>
</dbReference>
<comment type="similarity">
    <text evidence="2">Belongs to the glycosyl hydrolase 3 family.</text>
</comment>
<evidence type="ECO:0000313" key="7">
    <source>
        <dbReference type="EMBL" id="GGX58172.1"/>
    </source>
</evidence>
<dbReference type="InterPro" id="IPR017853">
    <property type="entry name" value="GH"/>
</dbReference>
<sequence length="338" mass="36461">MAAPLSCILGLSDTRLKKSESLFLRDANPWGVILFKRNVENPDQLRKLTGDIRDAMGRNTLIFVDQEGGRVQRLRAPHWRAYPSGDDYATIYRADRRKGLRACYLGHRLIADDLRAVGITSDCAPVLDLPQPGSDPIISDRALGNCVEHIIDMAHAAMSGLMSGGVAPVVKHIPGHGRATVDSHKALPKIDADRATLEASDFLPFRRLNDAPMAMTAHAVYSHNSRSAVTISKRSLTELIREGIGFDGLLMSDDLDMKALKGDLTLKTQRALNAGCDIALQCSGALADGVNVAKGAMTLSGRALMRATIADNCADVVTEFDRAPAEAEFDTLMSAVAT</sequence>
<dbReference type="GO" id="GO:0005975">
    <property type="term" value="P:carbohydrate metabolic process"/>
    <property type="evidence" value="ECO:0007669"/>
    <property type="project" value="InterPro"/>
</dbReference>
<evidence type="ECO:0000256" key="3">
    <source>
        <dbReference type="ARBA" id="ARBA00012663"/>
    </source>
</evidence>
<dbReference type="PANTHER" id="PTHR30480">
    <property type="entry name" value="BETA-HEXOSAMINIDASE-RELATED"/>
    <property type="match status" value="1"/>
</dbReference>
<dbReference type="SUPFAM" id="SSF51445">
    <property type="entry name" value="(Trans)glycosidases"/>
    <property type="match status" value="1"/>
</dbReference>
<dbReference type="GO" id="GO:0009254">
    <property type="term" value="P:peptidoglycan turnover"/>
    <property type="evidence" value="ECO:0007669"/>
    <property type="project" value="TreeGrafter"/>
</dbReference>
<dbReference type="Gene3D" id="3.20.20.300">
    <property type="entry name" value="Glycoside hydrolase, family 3, N-terminal domain"/>
    <property type="match status" value="1"/>
</dbReference>
<keyword evidence="5" id="KW-0326">Glycosidase</keyword>
<dbReference type="InterPro" id="IPR050226">
    <property type="entry name" value="NagZ_Beta-hexosaminidase"/>
</dbReference>
<protein>
    <recommendedName>
        <fullName evidence="3">beta-N-acetylhexosaminidase</fullName>
        <ecNumber evidence="3">3.2.1.52</ecNumber>
    </recommendedName>
</protein>
<accession>A0A918KE92</accession>
<dbReference type="InterPro" id="IPR001764">
    <property type="entry name" value="Glyco_hydro_3_N"/>
</dbReference>
<evidence type="ECO:0000256" key="5">
    <source>
        <dbReference type="ARBA" id="ARBA00023295"/>
    </source>
</evidence>
<comment type="catalytic activity">
    <reaction evidence="1">
        <text>Hydrolysis of terminal non-reducing N-acetyl-D-hexosamine residues in N-acetyl-beta-D-hexosaminides.</text>
        <dbReference type="EC" id="3.2.1.52"/>
    </reaction>
</comment>
<reference evidence="7 8" key="1">
    <citation type="journal article" date="2014" name="Int. J. Syst. Evol. Microbiol.">
        <title>Complete genome sequence of Corynebacterium casei LMG S-19264T (=DSM 44701T), isolated from a smear-ripened cheese.</title>
        <authorList>
            <consortium name="US DOE Joint Genome Institute (JGI-PGF)"/>
            <person name="Walter F."/>
            <person name="Albersmeier A."/>
            <person name="Kalinowski J."/>
            <person name="Ruckert C."/>
        </authorList>
    </citation>
    <scope>NUCLEOTIDE SEQUENCE [LARGE SCALE GENOMIC DNA]</scope>
    <source>
        <strain evidence="7 8">KCTC 23968</strain>
    </source>
</reference>
<evidence type="ECO:0000313" key="8">
    <source>
        <dbReference type="Proteomes" id="UP000600865"/>
    </source>
</evidence>
<dbReference type="GO" id="GO:0004563">
    <property type="term" value="F:beta-N-acetylhexosaminidase activity"/>
    <property type="evidence" value="ECO:0007669"/>
    <property type="project" value="UniProtKB-EC"/>
</dbReference>
<dbReference type="Proteomes" id="UP000600865">
    <property type="component" value="Unassembled WGS sequence"/>
</dbReference>
<evidence type="ECO:0000256" key="1">
    <source>
        <dbReference type="ARBA" id="ARBA00001231"/>
    </source>
</evidence>
<dbReference type="Pfam" id="PF00933">
    <property type="entry name" value="Glyco_hydro_3"/>
    <property type="match status" value="1"/>
</dbReference>
<evidence type="ECO:0000259" key="6">
    <source>
        <dbReference type="Pfam" id="PF00933"/>
    </source>
</evidence>
<dbReference type="EMBL" id="BMYV01000001">
    <property type="protein sequence ID" value="GGX58172.1"/>
    <property type="molecule type" value="Genomic_DNA"/>
</dbReference>
<name>A0A918KE92_9PROT</name>
<dbReference type="NCBIfam" id="NF003740">
    <property type="entry name" value="PRK05337.1"/>
    <property type="match status" value="1"/>
</dbReference>
<proteinExistence type="inferred from homology"/>